<dbReference type="InterPro" id="IPR000834">
    <property type="entry name" value="Peptidase_M14"/>
</dbReference>
<dbReference type="Pfam" id="PF00246">
    <property type="entry name" value="Peptidase_M14"/>
    <property type="match status" value="1"/>
</dbReference>
<accession>A0A9R0CY34</accession>
<organism evidence="6 7">
    <name type="scientific">Spodoptera frugiperda</name>
    <name type="common">Fall armyworm</name>
    <dbReference type="NCBI Taxonomy" id="7108"/>
    <lineage>
        <taxon>Eukaryota</taxon>
        <taxon>Metazoa</taxon>
        <taxon>Ecdysozoa</taxon>
        <taxon>Arthropoda</taxon>
        <taxon>Hexapoda</taxon>
        <taxon>Insecta</taxon>
        <taxon>Pterygota</taxon>
        <taxon>Neoptera</taxon>
        <taxon>Endopterygota</taxon>
        <taxon>Lepidoptera</taxon>
        <taxon>Glossata</taxon>
        <taxon>Ditrysia</taxon>
        <taxon>Noctuoidea</taxon>
        <taxon>Noctuidae</taxon>
        <taxon>Amphipyrinae</taxon>
        <taxon>Spodoptera</taxon>
    </lineage>
</organism>
<dbReference type="PROSITE" id="PS52035">
    <property type="entry name" value="PEPTIDASE_M14"/>
    <property type="match status" value="1"/>
</dbReference>
<dbReference type="GO" id="GO:0004181">
    <property type="term" value="F:metallocarboxypeptidase activity"/>
    <property type="evidence" value="ECO:0007669"/>
    <property type="project" value="InterPro"/>
</dbReference>
<evidence type="ECO:0000259" key="5">
    <source>
        <dbReference type="PROSITE" id="PS52035"/>
    </source>
</evidence>
<dbReference type="PANTHER" id="PTHR11705:SF140">
    <property type="entry name" value="FI02848P-RELATED"/>
    <property type="match status" value="1"/>
</dbReference>
<keyword evidence="4" id="KW-0472">Membrane</keyword>
<comment type="cofactor">
    <cofactor evidence="1">
        <name>Zn(2+)</name>
        <dbReference type="ChEBI" id="CHEBI:29105"/>
    </cofactor>
</comment>
<dbReference type="PANTHER" id="PTHR11705">
    <property type="entry name" value="PROTEASE FAMILY M14 CARBOXYPEPTIDASE A,B"/>
    <property type="match status" value="1"/>
</dbReference>
<sequence>MFILSRQKQCFVYSVFQTIFGVRFLKLFDFCVIFCWVFLTFWALSINMLLQIKIYLISILYFLGALYMVLFPPRNFELSGAKIRTTRSTGDNLKFKEYVDHKGLSFAVDAFHRRDPEVVKVVHLAPQTFENRSIVAVELRSDKHTRKPGILIVGALNPMAWASPNAILELSEKLLYDASYQTPFFNDYDWYLVPMGNPDGIEFTHNMRTRRALNSVDWTQNVSARAETRPTEWHKNVDLEDEQNDKRCFGTNINRNFAYHWQDDVHKTPTRCCQYYPGQKPFSAAEAKAIRKYVDKMGDFINLAIHLHASFVPKKEYILYPWRYSLRTPSNYRTLQDIGEYAARQARLPDGRLYEVHQSSNDERVAGTLIDYISGVVGIDLVFLIKPYHEMFPNFTDTSNLRLYVKKSISTVLSLVRAWRSSTKQNTLSFFGRDVEF</sequence>
<dbReference type="AlphaFoldDB" id="A0A9R0CY34"/>
<keyword evidence="4" id="KW-0812">Transmembrane</keyword>
<keyword evidence="7" id="KW-0645">Protease</keyword>
<comment type="caution">
    <text evidence="3">Lacks conserved residue(s) required for the propagation of feature annotation.</text>
</comment>
<dbReference type="SMART" id="SM00631">
    <property type="entry name" value="Zn_pept"/>
    <property type="match status" value="1"/>
</dbReference>
<comment type="similarity">
    <text evidence="2 3">Belongs to the peptidase M14 family.</text>
</comment>
<keyword evidence="6" id="KW-1185">Reference proteome</keyword>
<gene>
    <name evidence="7" type="primary">LOC118264722</name>
</gene>
<dbReference type="SUPFAM" id="SSF53187">
    <property type="entry name" value="Zn-dependent exopeptidases"/>
    <property type="match status" value="1"/>
</dbReference>
<name>A0A9R0CY34_SPOFR</name>
<reference evidence="7" key="1">
    <citation type="submission" date="2025-08" db="UniProtKB">
        <authorList>
            <consortium name="RefSeq"/>
        </authorList>
    </citation>
    <scope>IDENTIFICATION</scope>
    <source>
        <tissue evidence="7">Whole larval tissue</tissue>
    </source>
</reference>
<evidence type="ECO:0000313" key="6">
    <source>
        <dbReference type="Proteomes" id="UP000829999"/>
    </source>
</evidence>
<dbReference type="Proteomes" id="UP000829999">
    <property type="component" value="Chromosome 26"/>
</dbReference>
<dbReference type="Gene3D" id="3.40.630.10">
    <property type="entry name" value="Zn peptidases"/>
    <property type="match status" value="1"/>
</dbReference>
<keyword evidence="7" id="KW-0378">Hydrolase</keyword>
<protein>
    <submittedName>
        <fullName evidence="7">Zinc carboxypeptidase A 1</fullName>
    </submittedName>
</protein>
<dbReference type="GO" id="GO:0008270">
    <property type="term" value="F:zinc ion binding"/>
    <property type="evidence" value="ECO:0007669"/>
    <property type="project" value="InterPro"/>
</dbReference>
<keyword evidence="4" id="KW-1133">Transmembrane helix</keyword>
<feature type="domain" description="Peptidase M14" evidence="5">
    <location>
        <begin position="97"/>
        <end position="416"/>
    </location>
</feature>
<feature type="transmembrane region" description="Helical" evidence="4">
    <location>
        <begin position="52"/>
        <end position="70"/>
    </location>
</feature>
<dbReference type="GO" id="GO:0006508">
    <property type="term" value="P:proteolysis"/>
    <property type="evidence" value="ECO:0007669"/>
    <property type="project" value="InterPro"/>
</dbReference>
<dbReference type="RefSeq" id="XP_035433220.2">
    <property type="nucleotide sequence ID" value="XM_035577327.2"/>
</dbReference>
<evidence type="ECO:0000256" key="2">
    <source>
        <dbReference type="ARBA" id="ARBA00005988"/>
    </source>
</evidence>
<evidence type="ECO:0000256" key="1">
    <source>
        <dbReference type="ARBA" id="ARBA00001947"/>
    </source>
</evidence>
<proteinExistence type="inferred from homology"/>
<evidence type="ECO:0000256" key="4">
    <source>
        <dbReference type="SAM" id="Phobius"/>
    </source>
</evidence>
<dbReference type="OrthoDB" id="3626597at2759"/>
<feature type="transmembrane region" description="Helical" evidence="4">
    <location>
        <begin position="27"/>
        <end position="46"/>
    </location>
</feature>
<keyword evidence="7" id="KW-0121">Carboxypeptidase</keyword>
<dbReference type="GeneID" id="118264722"/>
<evidence type="ECO:0000313" key="7">
    <source>
        <dbReference type="RefSeq" id="XP_035433220.2"/>
    </source>
</evidence>
<evidence type="ECO:0000256" key="3">
    <source>
        <dbReference type="PROSITE-ProRule" id="PRU01379"/>
    </source>
</evidence>
<dbReference type="GO" id="GO:0005615">
    <property type="term" value="C:extracellular space"/>
    <property type="evidence" value="ECO:0007669"/>
    <property type="project" value="TreeGrafter"/>
</dbReference>